<dbReference type="eggNOG" id="COG0399">
    <property type="taxonomic scope" value="Bacteria"/>
</dbReference>
<dbReference type="RefSeq" id="WP_015707846.1">
    <property type="nucleotide sequence ID" value="NC_015578.1"/>
</dbReference>
<dbReference type="Gene3D" id="3.40.640.10">
    <property type="entry name" value="Type I PLP-dependent aspartate aminotransferase-like (Major domain)"/>
    <property type="match status" value="1"/>
</dbReference>
<keyword evidence="3 4" id="KW-0663">Pyridoxal phosphate</keyword>
<evidence type="ECO:0000256" key="3">
    <source>
        <dbReference type="PIRSR" id="PIRSR000390-2"/>
    </source>
</evidence>
<dbReference type="InterPro" id="IPR015422">
    <property type="entry name" value="PyrdxlP-dep_Trfase_small"/>
</dbReference>
<dbReference type="InterPro" id="IPR000653">
    <property type="entry name" value="DegT/StrS_aminotransferase"/>
</dbReference>
<dbReference type="PANTHER" id="PTHR30244">
    <property type="entry name" value="TRANSAMINASE"/>
    <property type="match status" value="1"/>
</dbReference>
<dbReference type="PIRSF" id="PIRSF000390">
    <property type="entry name" value="PLP_StrS"/>
    <property type="match status" value="1"/>
</dbReference>
<dbReference type="PANTHER" id="PTHR30244:SF34">
    <property type="entry name" value="DTDP-4-AMINO-4,6-DIDEOXYGALACTOSE TRANSAMINASE"/>
    <property type="match status" value="1"/>
</dbReference>
<evidence type="ECO:0000313" key="5">
    <source>
        <dbReference type="EMBL" id="AEF84758.1"/>
    </source>
</evidence>
<dbReference type="Pfam" id="PF01041">
    <property type="entry name" value="DegT_DnrJ_EryC1"/>
    <property type="match status" value="1"/>
</dbReference>
<name>F5YHU9_TREPZ</name>
<gene>
    <name evidence="5" type="ordered locus">TREPR_2357</name>
</gene>
<proteinExistence type="inferred from homology"/>
<organism evidence="5 6">
    <name type="scientific">Treponema primitia (strain ATCC BAA-887 / DSM 12427 / ZAS-2)</name>
    <dbReference type="NCBI Taxonomy" id="545694"/>
    <lineage>
        <taxon>Bacteria</taxon>
        <taxon>Pseudomonadati</taxon>
        <taxon>Spirochaetota</taxon>
        <taxon>Spirochaetia</taxon>
        <taxon>Spirochaetales</taxon>
        <taxon>Treponemataceae</taxon>
        <taxon>Treponema</taxon>
    </lineage>
</organism>
<reference evidence="6" key="1">
    <citation type="submission" date="2009-12" db="EMBL/GenBank/DDBJ databases">
        <title>Complete sequence of Treponema primitia strain ZAS-2.</title>
        <authorList>
            <person name="Tetu S.G."/>
            <person name="Matson E."/>
            <person name="Ren Q."/>
            <person name="Seshadri R."/>
            <person name="Elbourne L."/>
            <person name="Hassan K.A."/>
            <person name="Durkin A."/>
            <person name="Radune D."/>
            <person name="Mohamoud Y."/>
            <person name="Shay R."/>
            <person name="Jin S."/>
            <person name="Zhang X."/>
            <person name="Lucey K."/>
            <person name="Ballor N.R."/>
            <person name="Ottesen E."/>
            <person name="Rosenthal R."/>
            <person name="Allen A."/>
            <person name="Leadbetter J.R."/>
            <person name="Paulsen I.T."/>
        </authorList>
    </citation>
    <scope>NUCLEOTIDE SEQUENCE [LARGE SCALE GENOMIC DNA]</scope>
    <source>
        <strain evidence="6">ATCC BAA-887 / DSM 12427 / ZAS-2</strain>
    </source>
</reference>
<dbReference type="Proteomes" id="UP000009223">
    <property type="component" value="Chromosome"/>
</dbReference>
<dbReference type="InterPro" id="IPR015421">
    <property type="entry name" value="PyrdxlP-dep_Trfase_major"/>
</dbReference>
<dbReference type="HOGENOM" id="CLU_033332_0_3_12"/>
<evidence type="ECO:0000256" key="1">
    <source>
        <dbReference type="ARBA" id="ARBA00037999"/>
    </source>
</evidence>
<dbReference type="AlphaFoldDB" id="F5YHU9"/>
<dbReference type="EC" id="2.6.1.-" evidence="5"/>
<feature type="modified residue" description="N6-(pyridoxal phosphate)lysine" evidence="3">
    <location>
        <position position="219"/>
    </location>
</feature>
<reference evidence="5 6" key="2">
    <citation type="journal article" date="2011" name="ISME J.">
        <title>RNA-seq reveals cooperative metabolic interactions between two termite-gut spirochete species in co-culture.</title>
        <authorList>
            <person name="Rosenthal A.Z."/>
            <person name="Matson E.G."/>
            <person name="Eldar A."/>
            <person name="Leadbetter J.R."/>
        </authorList>
    </citation>
    <scope>NUCLEOTIDE SEQUENCE [LARGE SCALE GENOMIC DNA]</scope>
    <source>
        <strain evidence="6">ATCC BAA-887 / DSM 12427 / ZAS-2</strain>
    </source>
</reference>
<feature type="active site" description="Proton acceptor" evidence="2">
    <location>
        <position position="219"/>
    </location>
</feature>
<evidence type="ECO:0000256" key="4">
    <source>
        <dbReference type="RuleBase" id="RU004508"/>
    </source>
</evidence>
<dbReference type="STRING" id="545694.TREPR_2357"/>
<dbReference type="KEGG" id="tpi:TREPR_2357"/>
<dbReference type="InterPro" id="IPR015424">
    <property type="entry name" value="PyrdxlP-dep_Trfase"/>
</dbReference>
<dbReference type="EMBL" id="CP001843">
    <property type="protein sequence ID" value="AEF84758.1"/>
    <property type="molecule type" value="Genomic_DNA"/>
</dbReference>
<evidence type="ECO:0000256" key="2">
    <source>
        <dbReference type="PIRSR" id="PIRSR000390-1"/>
    </source>
</evidence>
<evidence type="ECO:0000313" key="6">
    <source>
        <dbReference type="Proteomes" id="UP000009223"/>
    </source>
</evidence>
<dbReference type="GO" id="GO:0030170">
    <property type="term" value="F:pyridoxal phosphate binding"/>
    <property type="evidence" value="ECO:0007669"/>
    <property type="project" value="TreeGrafter"/>
</dbReference>
<keyword evidence="5" id="KW-0808">Transferase</keyword>
<dbReference type="GO" id="GO:0000271">
    <property type="term" value="P:polysaccharide biosynthetic process"/>
    <property type="evidence" value="ECO:0007669"/>
    <property type="project" value="TreeGrafter"/>
</dbReference>
<dbReference type="OrthoDB" id="9810913at2"/>
<accession>F5YHU9</accession>
<keyword evidence="6" id="KW-1185">Reference proteome</keyword>
<sequence>MDTEDIPFARPFVGREEEEAVLRVLRSGWLTTGQEALAFEKEFAAFLETGSPEIGAAEPLSPLNCLAVNSATSGLHLALEACGVGPGDTVLVPSYTFTSTAEVVRYLGAEPVFVDIAPGSPLMDPLALESTLERLFQGRPAYPARNGKGDGFGPRGKPRALIPVHYGGLPCDMKAIMGIAQRYQVKVIEDAAHAFPSRTDAGFAGDLADIGVFSFYATKTITTGEGGMVAVRDKALADRIGIMRLHGIDRTVWNRYTEQKASWYYEVVEPGFKYNMPDILAAIGRVQLGRAWALLEKRRNIAATYDAAFAGDGRFALPPSGTADARHLYPLGLNLETLALSRDTIIEKLQERGIGVSVHFIPLHTMPYYRKRQDLMPGDFPESLKRFQRVISLPIWPGMETAQVERVIAVLKAVTE</sequence>
<dbReference type="CDD" id="cd00616">
    <property type="entry name" value="AHBA_syn"/>
    <property type="match status" value="1"/>
</dbReference>
<dbReference type="SUPFAM" id="SSF53383">
    <property type="entry name" value="PLP-dependent transferases"/>
    <property type="match status" value="1"/>
</dbReference>
<protein>
    <submittedName>
        <fullName evidence="5">UDP-4-amino-4-deoxy-L-arabinose--oxoglutarate aminotransferase</fullName>
        <ecNumber evidence="5">2.6.1.-</ecNumber>
    </submittedName>
</protein>
<dbReference type="Gene3D" id="3.90.1150.10">
    <property type="entry name" value="Aspartate Aminotransferase, domain 1"/>
    <property type="match status" value="1"/>
</dbReference>
<dbReference type="GO" id="GO:0008483">
    <property type="term" value="F:transaminase activity"/>
    <property type="evidence" value="ECO:0007669"/>
    <property type="project" value="UniProtKB-KW"/>
</dbReference>
<keyword evidence="5" id="KW-0032">Aminotransferase</keyword>
<comment type="similarity">
    <text evidence="1 4">Belongs to the DegT/DnrJ/EryC1 family.</text>
</comment>